<feature type="non-terminal residue" evidence="1">
    <location>
        <position position="1"/>
    </location>
</feature>
<dbReference type="AlphaFoldDB" id="X1EJY8"/>
<feature type="non-terminal residue" evidence="1">
    <location>
        <position position="151"/>
    </location>
</feature>
<dbReference type="EMBL" id="BARU01014509">
    <property type="protein sequence ID" value="GAH33636.1"/>
    <property type="molecule type" value="Genomic_DNA"/>
</dbReference>
<comment type="caution">
    <text evidence="1">The sequence shown here is derived from an EMBL/GenBank/DDBJ whole genome shotgun (WGS) entry which is preliminary data.</text>
</comment>
<evidence type="ECO:0000313" key="1">
    <source>
        <dbReference type="EMBL" id="GAH33636.1"/>
    </source>
</evidence>
<proteinExistence type="predicted"/>
<gene>
    <name evidence="1" type="ORF">S03H2_25562</name>
</gene>
<accession>X1EJY8</accession>
<protein>
    <submittedName>
        <fullName evidence="1">Uncharacterized protein</fullName>
    </submittedName>
</protein>
<reference evidence="1" key="1">
    <citation type="journal article" date="2014" name="Front. Microbiol.">
        <title>High frequency of phylogenetically diverse reductive dehalogenase-homologous genes in deep subseafloor sedimentary metagenomes.</title>
        <authorList>
            <person name="Kawai M."/>
            <person name="Futagami T."/>
            <person name="Toyoda A."/>
            <person name="Takaki Y."/>
            <person name="Nishi S."/>
            <person name="Hori S."/>
            <person name="Arai W."/>
            <person name="Tsubouchi T."/>
            <person name="Morono Y."/>
            <person name="Uchiyama I."/>
            <person name="Ito T."/>
            <person name="Fujiyama A."/>
            <person name="Inagaki F."/>
            <person name="Takami H."/>
        </authorList>
    </citation>
    <scope>NUCLEOTIDE SEQUENCE</scope>
    <source>
        <strain evidence="1">Expedition CK06-06</strain>
    </source>
</reference>
<organism evidence="1">
    <name type="scientific">marine sediment metagenome</name>
    <dbReference type="NCBI Taxonomy" id="412755"/>
    <lineage>
        <taxon>unclassified sequences</taxon>
        <taxon>metagenomes</taxon>
        <taxon>ecological metagenomes</taxon>
    </lineage>
</organism>
<name>X1EJY8_9ZZZZ</name>
<sequence length="151" mass="17623">WDWRKASETIGKNDFDAQLDFMTGFNDAMMIAIDELKPYSELSELMRAAKLTDELIYQLFPYLDRIVFREIVSMIVSQWNGYIRGELKRFAAQGADVSLFYEYGLRAYLVELDKQAFLKLGVDFVVAGNGHEYIKAMLAYLEQFIVFRQML</sequence>